<comment type="similarity">
    <text evidence="1">Belongs to the ferritin family. Prokaryotic subfamily.</text>
</comment>
<dbReference type="GO" id="GO:0008199">
    <property type="term" value="F:ferric iron binding"/>
    <property type="evidence" value="ECO:0007669"/>
    <property type="project" value="InterPro"/>
</dbReference>
<protein>
    <submittedName>
        <fullName evidence="3">Ferritin</fullName>
    </submittedName>
</protein>
<dbReference type="InterPro" id="IPR008331">
    <property type="entry name" value="Ferritin_DPS_dom"/>
</dbReference>
<dbReference type="Pfam" id="PF00210">
    <property type="entry name" value="Ferritin"/>
    <property type="match status" value="1"/>
</dbReference>
<name>A0A6A7Y520_9HYPH</name>
<dbReference type="EMBL" id="VWNA01000001">
    <property type="protein sequence ID" value="MQT13191.1"/>
    <property type="molecule type" value="Genomic_DNA"/>
</dbReference>
<dbReference type="SUPFAM" id="SSF47240">
    <property type="entry name" value="Ferritin-like"/>
    <property type="match status" value="1"/>
</dbReference>
<dbReference type="RefSeq" id="WP_312861546.1">
    <property type="nucleotide sequence ID" value="NZ_VWNA01000001.1"/>
</dbReference>
<gene>
    <name evidence="3" type="ORF">F0357_11165</name>
</gene>
<dbReference type="Gene3D" id="1.20.1260.10">
    <property type="match status" value="1"/>
</dbReference>
<dbReference type="InterPro" id="IPR012347">
    <property type="entry name" value="Ferritin-like"/>
</dbReference>
<feature type="domain" description="Ferritin-like diiron" evidence="2">
    <location>
        <begin position="1"/>
        <end position="144"/>
    </location>
</feature>
<dbReference type="InterPro" id="IPR041719">
    <property type="entry name" value="Ferritin_prok"/>
</dbReference>
<dbReference type="CDD" id="cd01055">
    <property type="entry name" value="Nonheme_Ferritin"/>
    <property type="match status" value="1"/>
</dbReference>
<evidence type="ECO:0000256" key="1">
    <source>
        <dbReference type="ARBA" id="ARBA00006950"/>
    </source>
</evidence>
<organism evidence="3 4">
    <name type="scientific">Segnochrobactrum spirostomi</name>
    <dbReference type="NCBI Taxonomy" id="2608987"/>
    <lineage>
        <taxon>Bacteria</taxon>
        <taxon>Pseudomonadati</taxon>
        <taxon>Pseudomonadota</taxon>
        <taxon>Alphaproteobacteria</taxon>
        <taxon>Hyphomicrobiales</taxon>
        <taxon>Segnochrobactraceae</taxon>
        <taxon>Segnochrobactrum</taxon>
    </lineage>
</organism>
<dbReference type="PROSITE" id="PS50905">
    <property type="entry name" value="FERRITIN_LIKE"/>
    <property type="match status" value="1"/>
</dbReference>
<evidence type="ECO:0000313" key="3">
    <source>
        <dbReference type="EMBL" id="MQT13191.1"/>
    </source>
</evidence>
<comment type="caution">
    <text evidence="3">The sequence shown here is derived from an EMBL/GenBank/DDBJ whole genome shotgun (WGS) entry which is preliminary data.</text>
</comment>
<sequence length="164" mass="18509">MTDKLVEALNRLLNIDLQSHQIYLQAAAWAGEHHLDGTKAFLLRHATEELGHMHRTFEYLHDRDLKITFAAIPAPSFAANDVTGLLREIAAHEAKVTAVVNAAVDLARAENDHDAFQFLQWFVAEQREEEALFRTIIDKVGLLADAPGRLYFIDEELGRQAHKS</sequence>
<evidence type="ECO:0000259" key="2">
    <source>
        <dbReference type="PROSITE" id="PS50905"/>
    </source>
</evidence>
<keyword evidence="4" id="KW-1185">Reference proteome</keyword>
<proteinExistence type="inferred from homology"/>
<evidence type="ECO:0000313" key="4">
    <source>
        <dbReference type="Proteomes" id="UP000332515"/>
    </source>
</evidence>
<dbReference type="InterPro" id="IPR009040">
    <property type="entry name" value="Ferritin-like_diiron"/>
</dbReference>
<reference evidence="3 4" key="1">
    <citation type="submission" date="2019-09" db="EMBL/GenBank/DDBJ databases">
        <title>Segnochrobactrum spirostomi gen. nov., sp. nov., isolated from the ciliate Spirostomum cf. yagiui and description of a novel family, Segnochrobactraceae fam. nov. within the order Rhizobiales of the class Alphaproteobacteria.</title>
        <authorList>
            <person name="Akter S."/>
            <person name="Shazib S.U.A."/>
            <person name="Shin M.K."/>
        </authorList>
    </citation>
    <scope>NUCLEOTIDE SEQUENCE [LARGE SCALE GENOMIC DNA]</scope>
    <source>
        <strain evidence="3 4">Sp-1</strain>
    </source>
</reference>
<accession>A0A6A7Y520</accession>
<dbReference type="Proteomes" id="UP000332515">
    <property type="component" value="Unassembled WGS sequence"/>
</dbReference>
<dbReference type="InterPro" id="IPR009078">
    <property type="entry name" value="Ferritin-like_SF"/>
</dbReference>
<dbReference type="AlphaFoldDB" id="A0A6A7Y520"/>